<dbReference type="Proteomes" id="UP001152607">
    <property type="component" value="Unassembled WGS sequence"/>
</dbReference>
<sequence>MPTTVQHHQPHIHPRHVSAALLFDCLPCSPRPTGLSTRCILYFARYTRGIHRNASSHPAMIRTEQAGAMNCRGSITRPEVLATCTWPPTLMLDTCQNPSLHLACHGPHRLWLAFQCTAARCLTRGYVQTNAILQSTIVSSRPRLHGTITRPISHELTTPHYPLPPPRCIL</sequence>
<dbReference type="AlphaFoldDB" id="A0A9W4UE40"/>
<keyword evidence="2" id="KW-1185">Reference proteome</keyword>
<name>A0A9W4UE40_9PLEO</name>
<organism evidence="1 2">
    <name type="scientific">Periconia digitata</name>
    <dbReference type="NCBI Taxonomy" id="1303443"/>
    <lineage>
        <taxon>Eukaryota</taxon>
        <taxon>Fungi</taxon>
        <taxon>Dikarya</taxon>
        <taxon>Ascomycota</taxon>
        <taxon>Pezizomycotina</taxon>
        <taxon>Dothideomycetes</taxon>
        <taxon>Pleosporomycetidae</taxon>
        <taxon>Pleosporales</taxon>
        <taxon>Massarineae</taxon>
        <taxon>Periconiaceae</taxon>
        <taxon>Periconia</taxon>
    </lineage>
</organism>
<proteinExistence type="predicted"/>
<comment type="caution">
    <text evidence="1">The sequence shown here is derived from an EMBL/GenBank/DDBJ whole genome shotgun (WGS) entry which is preliminary data.</text>
</comment>
<accession>A0A9W4UE40</accession>
<reference evidence="1" key="1">
    <citation type="submission" date="2023-01" db="EMBL/GenBank/DDBJ databases">
        <authorList>
            <person name="Van Ghelder C."/>
            <person name="Rancurel C."/>
        </authorList>
    </citation>
    <scope>NUCLEOTIDE SEQUENCE</scope>
    <source>
        <strain evidence="1">CNCM I-4278</strain>
    </source>
</reference>
<gene>
    <name evidence="1" type="ORF">PDIGIT_LOCUS6258</name>
</gene>
<evidence type="ECO:0000313" key="1">
    <source>
        <dbReference type="EMBL" id="CAI6333221.1"/>
    </source>
</evidence>
<protein>
    <submittedName>
        <fullName evidence="1">Uncharacterized protein</fullName>
    </submittedName>
</protein>
<evidence type="ECO:0000313" key="2">
    <source>
        <dbReference type="Proteomes" id="UP001152607"/>
    </source>
</evidence>
<dbReference type="EMBL" id="CAOQHR010000004">
    <property type="protein sequence ID" value="CAI6333221.1"/>
    <property type="molecule type" value="Genomic_DNA"/>
</dbReference>